<dbReference type="HAMAP" id="MF_00052_B">
    <property type="entry name" value="RNase_HII_B"/>
    <property type="match status" value="1"/>
</dbReference>
<accession>A0A2M6UTD4</accession>
<dbReference type="CDD" id="cd07182">
    <property type="entry name" value="RNase_HII_bacteria_HII_like"/>
    <property type="match status" value="1"/>
</dbReference>
<keyword evidence="9 14" id="KW-0540">Nuclease</keyword>
<dbReference type="InterPro" id="IPR022898">
    <property type="entry name" value="RNase_HII"/>
</dbReference>
<keyword evidence="8 14" id="KW-0963">Cytoplasm</keyword>
<dbReference type="GO" id="GO:0003723">
    <property type="term" value="F:RNA binding"/>
    <property type="evidence" value="ECO:0007669"/>
    <property type="project" value="UniProtKB-UniRule"/>
</dbReference>
<dbReference type="SUPFAM" id="SSF53098">
    <property type="entry name" value="Ribonuclease H-like"/>
    <property type="match status" value="1"/>
</dbReference>
<feature type="binding site" evidence="14 15">
    <location>
        <position position="39"/>
    </location>
    <ligand>
        <name>a divalent metal cation</name>
        <dbReference type="ChEBI" id="CHEBI:60240"/>
    </ligand>
</feature>
<dbReference type="InterPro" id="IPR036397">
    <property type="entry name" value="RNaseH_sf"/>
</dbReference>
<dbReference type="PANTHER" id="PTHR10954">
    <property type="entry name" value="RIBONUCLEASE H2 SUBUNIT A"/>
    <property type="match status" value="1"/>
</dbReference>
<dbReference type="InterPro" id="IPR024567">
    <property type="entry name" value="RNase_HII/HIII_dom"/>
</dbReference>
<keyword evidence="11 14" id="KW-0255">Endonuclease</keyword>
<evidence type="ECO:0000256" key="16">
    <source>
        <dbReference type="RuleBase" id="RU003515"/>
    </source>
</evidence>
<evidence type="ECO:0000256" key="15">
    <source>
        <dbReference type="PROSITE-ProRule" id="PRU01319"/>
    </source>
</evidence>
<name>A0A2M6UTD4_9HYPH</name>
<dbReference type="GO" id="GO:0006298">
    <property type="term" value="P:mismatch repair"/>
    <property type="evidence" value="ECO:0007669"/>
    <property type="project" value="TreeGrafter"/>
</dbReference>
<comment type="cofactor">
    <cofactor evidence="14 15">
        <name>Mn(2+)</name>
        <dbReference type="ChEBI" id="CHEBI:29035"/>
    </cofactor>
    <cofactor evidence="14 15">
        <name>Mg(2+)</name>
        <dbReference type="ChEBI" id="CHEBI:18420"/>
    </cofactor>
    <text evidence="14 15">Manganese or magnesium. Binds 1 divalent metal ion per monomer in the absence of substrate. May bind a second metal ion after substrate binding.</text>
</comment>
<dbReference type="PROSITE" id="PS51975">
    <property type="entry name" value="RNASE_H_2"/>
    <property type="match status" value="1"/>
</dbReference>
<comment type="subcellular location">
    <subcellularLocation>
        <location evidence="4 14">Cytoplasm</location>
    </subcellularLocation>
</comment>
<keyword evidence="13 14" id="KW-0464">Manganese</keyword>
<dbReference type="Pfam" id="PF01351">
    <property type="entry name" value="RNase_HII"/>
    <property type="match status" value="1"/>
</dbReference>
<comment type="cofactor">
    <cofactor evidence="2">
        <name>Mg(2+)</name>
        <dbReference type="ChEBI" id="CHEBI:18420"/>
    </cofactor>
</comment>
<comment type="function">
    <text evidence="3 14 16">Endonuclease that specifically degrades the RNA of RNA-DNA hybrids.</text>
</comment>
<sequence>MDVCCICDCSKRFNLPLQPDFSCELDLQKQGFFHVAGVDEVGRGPLAGPVVTAAVILDKDHIPDGVNDSKKLSFPQRTKLYHEILQSALAVSVASLCARTIDQSNIRKATLEAMRRCVIGLAVPAHYVLVDGRDIPSELSCPAMALIKGDQRSVSIAAASIIAKVTRDRMMECAGQVYKGYGLEKHVGYATLAHRRALDKYGPIVRVHRYSFAPLKGRYRNDVL</sequence>
<comment type="similarity">
    <text evidence="5 14 16">Belongs to the RNase HII family.</text>
</comment>
<comment type="caution">
    <text evidence="18">The sequence shown here is derived from an EMBL/GenBank/DDBJ whole genome shotgun (WGS) entry which is preliminary data.</text>
</comment>
<dbReference type="EC" id="3.1.26.4" evidence="6 14"/>
<dbReference type="GO" id="GO:0030145">
    <property type="term" value="F:manganese ion binding"/>
    <property type="evidence" value="ECO:0007669"/>
    <property type="project" value="UniProtKB-UniRule"/>
</dbReference>
<reference evidence="18 19" key="1">
    <citation type="submission" date="2017-06" db="EMBL/GenBank/DDBJ databases">
        <title>Draft genome of Bartonella tribocorum strain L103, isolated from a rodent in Laos.</title>
        <authorList>
            <person name="Hadjadj L."/>
            <person name="Jiyipong T."/>
            <person name="Morand S."/>
            <person name="Diene S.M."/>
            <person name="Rolain J.-M."/>
        </authorList>
    </citation>
    <scope>NUCLEOTIDE SEQUENCE [LARGE SCALE GENOMIC DNA]</scope>
    <source>
        <strain evidence="18 19">L103</strain>
    </source>
</reference>
<evidence type="ECO:0000256" key="3">
    <source>
        <dbReference type="ARBA" id="ARBA00004065"/>
    </source>
</evidence>
<dbReference type="STRING" id="85701.BM1374166_00594"/>
<evidence type="ECO:0000313" key="19">
    <source>
        <dbReference type="Proteomes" id="UP000229839"/>
    </source>
</evidence>
<evidence type="ECO:0000256" key="5">
    <source>
        <dbReference type="ARBA" id="ARBA00007383"/>
    </source>
</evidence>
<evidence type="ECO:0000256" key="6">
    <source>
        <dbReference type="ARBA" id="ARBA00012180"/>
    </source>
</evidence>
<proteinExistence type="inferred from homology"/>
<evidence type="ECO:0000256" key="8">
    <source>
        <dbReference type="ARBA" id="ARBA00022490"/>
    </source>
</evidence>
<evidence type="ECO:0000259" key="17">
    <source>
        <dbReference type="PROSITE" id="PS51975"/>
    </source>
</evidence>
<feature type="domain" description="RNase H type-2" evidence="17">
    <location>
        <begin position="33"/>
        <end position="224"/>
    </location>
</feature>
<gene>
    <name evidence="14" type="primary">rnhB</name>
    <name evidence="18" type="ORF">CER18_03175</name>
</gene>
<dbReference type="InterPro" id="IPR001352">
    <property type="entry name" value="RNase_HII/HIII"/>
</dbReference>
<evidence type="ECO:0000256" key="11">
    <source>
        <dbReference type="ARBA" id="ARBA00022759"/>
    </source>
</evidence>
<evidence type="ECO:0000256" key="12">
    <source>
        <dbReference type="ARBA" id="ARBA00022801"/>
    </source>
</evidence>
<evidence type="ECO:0000256" key="4">
    <source>
        <dbReference type="ARBA" id="ARBA00004496"/>
    </source>
</evidence>
<dbReference type="RefSeq" id="WP_100128659.1">
    <property type="nucleotide sequence ID" value="NZ_CADDYI010000006.1"/>
</dbReference>
<dbReference type="Gene3D" id="3.30.420.10">
    <property type="entry name" value="Ribonuclease H-like superfamily/Ribonuclease H"/>
    <property type="match status" value="1"/>
</dbReference>
<evidence type="ECO:0000313" key="18">
    <source>
        <dbReference type="EMBL" id="PIT69436.1"/>
    </source>
</evidence>
<dbReference type="Proteomes" id="UP000229839">
    <property type="component" value="Unassembled WGS sequence"/>
</dbReference>
<dbReference type="EMBL" id="NJGE01000005">
    <property type="protein sequence ID" value="PIT69436.1"/>
    <property type="molecule type" value="Genomic_DNA"/>
</dbReference>
<feature type="binding site" evidence="14 15">
    <location>
        <position position="131"/>
    </location>
    <ligand>
        <name>a divalent metal cation</name>
        <dbReference type="ChEBI" id="CHEBI:60240"/>
    </ligand>
</feature>
<evidence type="ECO:0000256" key="9">
    <source>
        <dbReference type="ARBA" id="ARBA00022722"/>
    </source>
</evidence>
<dbReference type="NCBIfam" id="NF000595">
    <property type="entry name" value="PRK00015.1-3"/>
    <property type="match status" value="1"/>
</dbReference>
<protein>
    <recommendedName>
        <fullName evidence="7 14">Ribonuclease HII</fullName>
        <shortName evidence="14">RNase HII</shortName>
        <ecNumber evidence="6 14">3.1.26.4</ecNumber>
    </recommendedName>
</protein>
<dbReference type="GO" id="GO:0004523">
    <property type="term" value="F:RNA-DNA hybrid ribonuclease activity"/>
    <property type="evidence" value="ECO:0007669"/>
    <property type="project" value="UniProtKB-UniRule"/>
</dbReference>
<comment type="catalytic activity">
    <reaction evidence="1 14 15 16">
        <text>Endonucleolytic cleavage to 5'-phosphomonoester.</text>
        <dbReference type="EC" id="3.1.26.4"/>
    </reaction>
</comment>
<evidence type="ECO:0000256" key="14">
    <source>
        <dbReference type="HAMAP-Rule" id="MF_00052"/>
    </source>
</evidence>
<dbReference type="PANTHER" id="PTHR10954:SF18">
    <property type="entry name" value="RIBONUCLEASE HII"/>
    <property type="match status" value="1"/>
</dbReference>
<dbReference type="InterPro" id="IPR012337">
    <property type="entry name" value="RNaseH-like_sf"/>
</dbReference>
<dbReference type="AlphaFoldDB" id="A0A2M6UTD4"/>
<evidence type="ECO:0000256" key="10">
    <source>
        <dbReference type="ARBA" id="ARBA00022723"/>
    </source>
</evidence>
<evidence type="ECO:0000256" key="2">
    <source>
        <dbReference type="ARBA" id="ARBA00001946"/>
    </source>
</evidence>
<evidence type="ECO:0000256" key="7">
    <source>
        <dbReference type="ARBA" id="ARBA00019179"/>
    </source>
</evidence>
<dbReference type="GO" id="GO:0043137">
    <property type="term" value="P:DNA replication, removal of RNA primer"/>
    <property type="evidence" value="ECO:0007669"/>
    <property type="project" value="TreeGrafter"/>
</dbReference>
<dbReference type="GO" id="GO:0005737">
    <property type="term" value="C:cytoplasm"/>
    <property type="evidence" value="ECO:0007669"/>
    <property type="project" value="UniProtKB-SubCell"/>
</dbReference>
<dbReference type="OrthoDB" id="9803420at2"/>
<keyword evidence="12 14" id="KW-0378">Hydrolase</keyword>
<feature type="binding site" evidence="14 15">
    <location>
        <position position="40"/>
    </location>
    <ligand>
        <name>a divalent metal cation</name>
        <dbReference type="ChEBI" id="CHEBI:60240"/>
    </ligand>
</feature>
<keyword evidence="10 14" id="KW-0479">Metal-binding</keyword>
<evidence type="ECO:0000256" key="13">
    <source>
        <dbReference type="ARBA" id="ARBA00023211"/>
    </source>
</evidence>
<evidence type="ECO:0000256" key="1">
    <source>
        <dbReference type="ARBA" id="ARBA00000077"/>
    </source>
</evidence>
<organism evidence="18 19">
    <name type="scientific">Bartonella tribocorum</name>
    <dbReference type="NCBI Taxonomy" id="85701"/>
    <lineage>
        <taxon>Bacteria</taxon>
        <taxon>Pseudomonadati</taxon>
        <taxon>Pseudomonadota</taxon>
        <taxon>Alphaproteobacteria</taxon>
        <taxon>Hyphomicrobiales</taxon>
        <taxon>Bartonellaceae</taxon>
        <taxon>Bartonella</taxon>
    </lineage>
</organism>
<dbReference type="GO" id="GO:0032299">
    <property type="term" value="C:ribonuclease H2 complex"/>
    <property type="evidence" value="ECO:0007669"/>
    <property type="project" value="TreeGrafter"/>
</dbReference>